<dbReference type="Gene3D" id="1.10.340.70">
    <property type="match status" value="1"/>
</dbReference>
<proteinExistence type="predicted"/>
<reference evidence="2 3" key="1">
    <citation type="journal article" date="2012" name="Nat. Biotechnol.">
        <title>Draft genome sequence of pigeonpea (Cajanus cajan), an orphan legume crop of resource-poor farmers.</title>
        <authorList>
            <person name="Varshney R.K."/>
            <person name="Chen W."/>
            <person name="Li Y."/>
            <person name="Bharti A.K."/>
            <person name="Saxena R.K."/>
            <person name="Schlueter J.A."/>
            <person name="Donoghue M.T."/>
            <person name="Azam S."/>
            <person name="Fan G."/>
            <person name="Whaley A.M."/>
            <person name="Farmer A.D."/>
            <person name="Sheridan J."/>
            <person name="Iwata A."/>
            <person name="Tuteja R."/>
            <person name="Penmetsa R.V."/>
            <person name="Wu W."/>
            <person name="Upadhyaya H.D."/>
            <person name="Yang S.P."/>
            <person name="Shah T."/>
            <person name="Saxena K.B."/>
            <person name="Michael T."/>
            <person name="McCombie W.R."/>
            <person name="Yang B."/>
            <person name="Zhang G."/>
            <person name="Yang H."/>
            <person name="Wang J."/>
            <person name="Spillane C."/>
            <person name="Cook D.R."/>
            <person name="May G.D."/>
            <person name="Xu X."/>
            <person name="Jackson S.A."/>
        </authorList>
    </citation>
    <scope>NUCLEOTIDE SEQUENCE [LARGE SCALE GENOMIC DNA]</scope>
    <source>
        <strain evidence="3">cv. Asha</strain>
    </source>
</reference>
<gene>
    <name evidence="2" type="ORF">KK1_002727</name>
</gene>
<dbReference type="Proteomes" id="UP000075243">
    <property type="component" value="Chromosome 11"/>
</dbReference>
<dbReference type="InterPro" id="IPR012337">
    <property type="entry name" value="RNaseH-like_sf"/>
</dbReference>
<dbReference type="InterPro" id="IPR041588">
    <property type="entry name" value="Integrase_H2C2"/>
</dbReference>
<dbReference type="EMBL" id="CM003613">
    <property type="protein sequence ID" value="KYP56486.1"/>
    <property type="molecule type" value="Genomic_DNA"/>
</dbReference>
<sequence length="347" mass="39677">MVANVDAKLADRDDPPDWRDELKAYLTSGIAPTEPTEAKRLRTQASRYVVIAGQLYKRGFSTPLLKCLNLAEADYVTREVHEGICGLHSGARTTVSKLLRAGYYWPTMNTDCAAFVKRCQPCQRHGNLIHQPAEQLHCIPPAWPFATWGDDILGPFPLAKGQCKFLIVAVDLFTKWIEAEPLACISAHQVQKFLWRNIITRFGSTTQETPFRLVYGSDAMIPVEIGEPSFRRAHYDESNNEAELRENLDSVEEIRDQAQVVAEATKQRYKRRFDSRVKPREFREGDLIWRATGEARKDPRHGKLAPNWDGPFRIQHNLNNGAYKLEHLSGEPIPRTWNSSHLKMYYS</sequence>
<dbReference type="GO" id="GO:0003676">
    <property type="term" value="F:nucleic acid binding"/>
    <property type="evidence" value="ECO:0007669"/>
    <property type="project" value="InterPro"/>
</dbReference>
<dbReference type="SUPFAM" id="SSF53098">
    <property type="entry name" value="Ribonuclease H-like"/>
    <property type="match status" value="1"/>
</dbReference>
<organism evidence="2 3">
    <name type="scientific">Cajanus cajan</name>
    <name type="common">Pigeon pea</name>
    <name type="synonym">Cajanus indicus</name>
    <dbReference type="NCBI Taxonomy" id="3821"/>
    <lineage>
        <taxon>Eukaryota</taxon>
        <taxon>Viridiplantae</taxon>
        <taxon>Streptophyta</taxon>
        <taxon>Embryophyta</taxon>
        <taxon>Tracheophyta</taxon>
        <taxon>Spermatophyta</taxon>
        <taxon>Magnoliopsida</taxon>
        <taxon>eudicotyledons</taxon>
        <taxon>Gunneridae</taxon>
        <taxon>Pentapetalae</taxon>
        <taxon>rosids</taxon>
        <taxon>fabids</taxon>
        <taxon>Fabales</taxon>
        <taxon>Fabaceae</taxon>
        <taxon>Papilionoideae</taxon>
        <taxon>50 kb inversion clade</taxon>
        <taxon>NPAAA clade</taxon>
        <taxon>indigoferoid/millettioid clade</taxon>
        <taxon>Phaseoleae</taxon>
        <taxon>Cajanus</taxon>
    </lineage>
</organism>
<dbReference type="InterPro" id="IPR036397">
    <property type="entry name" value="RNaseH_sf"/>
</dbReference>
<evidence type="ECO:0000313" key="3">
    <source>
        <dbReference type="Proteomes" id="UP000075243"/>
    </source>
</evidence>
<dbReference type="AlphaFoldDB" id="A0A151SNS3"/>
<protein>
    <submittedName>
        <fullName evidence="2">Gypsy retrotransposon integrase-like protein 1</fullName>
    </submittedName>
</protein>
<dbReference type="Gramene" id="C.cajan_02662.t">
    <property type="protein sequence ID" value="C.cajan_02662.t"/>
    <property type="gene ID" value="C.cajan_02662"/>
</dbReference>
<dbReference type="PANTHER" id="PTHR48475:SF2">
    <property type="entry name" value="RIBONUCLEASE H"/>
    <property type="match status" value="1"/>
</dbReference>
<dbReference type="PANTHER" id="PTHR48475">
    <property type="entry name" value="RIBONUCLEASE H"/>
    <property type="match status" value="1"/>
</dbReference>
<dbReference type="Gene3D" id="3.30.420.10">
    <property type="entry name" value="Ribonuclease H-like superfamily/Ribonuclease H"/>
    <property type="match status" value="1"/>
</dbReference>
<dbReference type="Gene3D" id="6.10.20.110">
    <property type="match status" value="1"/>
</dbReference>
<accession>A0A151SNS3</accession>
<evidence type="ECO:0000259" key="1">
    <source>
        <dbReference type="Pfam" id="PF17921"/>
    </source>
</evidence>
<name>A0A151SNS3_CAJCA</name>
<evidence type="ECO:0000313" key="2">
    <source>
        <dbReference type="EMBL" id="KYP56486.1"/>
    </source>
</evidence>
<feature type="domain" description="Integrase zinc-binding" evidence="1">
    <location>
        <begin position="75"/>
        <end position="125"/>
    </location>
</feature>
<keyword evidence="3" id="KW-1185">Reference proteome</keyword>
<dbReference type="Pfam" id="PF17921">
    <property type="entry name" value="Integrase_H2C2"/>
    <property type="match status" value="1"/>
</dbReference>